<keyword evidence="3" id="KW-1185">Reference proteome</keyword>
<reference evidence="2" key="2">
    <citation type="journal article" date="2019" name="Genome Biol. Evol.">
        <title>Day and night: Metabolic profiles and evolutionary relationships of six axenic non-marine cyanobacteria.</title>
        <authorList>
            <person name="Will S.E."/>
            <person name="Henke P."/>
            <person name="Boedeker C."/>
            <person name="Huang S."/>
            <person name="Brinkmann H."/>
            <person name="Rohde M."/>
            <person name="Jarek M."/>
            <person name="Friedl T."/>
            <person name="Seufert S."/>
            <person name="Schumacher M."/>
            <person name="Overmann J."/>
            <person name="Neumann-Schaal M."/>
            <person name="Petersen J."/>
        </authorList>
    </citation>
    <scope>NUCLEOTIDE SEQUENCE [LARGE SCALE GENOMIC DNA]</scope>
    <source>
        <strain evidence="2">PCC 7102</strain>
    </source>
</reference>
<reference evidence="2" key="1">
    <citation type="submission" date="2018-12" db="EMBL/GenBank/DDBJ databases">
        <authorList>
            <person name="Will S."/>
            <person name="Neumann-Schaal M."/>
            <person name="Henke P."/>
        </authorList>
    </citation>
    <scope>NUCLEOTIDE SEQUENCE</scope>
    <source>
        <strain evidence="2">PCC 7102</strain>
    </source>
</reference>
<dbReference type="Proteomes" id="UP000271624">
    <property type="component" value="Unassembled WGS sequence"/>
</dbReference>
<evidence type="ECO:0000313" key="3">
    <source>
        <dbReference type="Proteomes" id="UP000271624"/>
    </source>
</evidence>
<evidence type="ECO:0000256" key="1">
    <source>
        <dbReference type="SAM" id="Phobius"/>
    </source>
</evidence>
<protein>
    <submittedName>
        <fullName evidence="2">Uncharacterized protein</fullName>
    </submittedName>
</protein>
<dbReference type="EMBL" id="RSCL01000028">
    <property type="protein sequence ID" value="RUS98649.1"/>
    <property type="molecule type" value="Genomic_DNA"/>
</dbReference>
<proteinExistence type="predicted"/>
<keyword evidence="1" id="KW-1133">Transmembrane helix</keyword>
<evidence type="ECO:0000313" key="2">
    <source>
        <dbReference type="EMBL" id="RUS98649.1"/>
    </source>
</evidence>
<feature type="transmembrane region" description="Helical" evidence="1">
    <location>
        <begin position="129"/>
        <end position="147"/>
    </location>
</feature>
<organism evidence="2 3">
    <name type="scientific">Dulcicalothrix desertica PCC 7102</name>
    <dbReference type="NCBI Taxonomy" id="232991"/>
    <lineage>
        <taxon>Bacteria</taxon>
        <taxon>Bacillati</taxon>
        <taxon>Cyanobacteriota</taxon>
        <taxon>Cyanophyceae</taxon>
        <taxon>Nostocales</taxon>
        <taxon>Calotrichaceae</taxon>
        <taxon>Dulcicalothrix</taxon>
    </lineage>
</organism>
<feature type="transmembrane region" description="Helical" evidence="1">
    <location>
        <begin position="251"/>
        <end position="273"/>
    </location>
</feature>
<sequence length="284" mass="32724">MLMVSIYDSNPNRVVEAIELVDDELWQQSVKLKNKWRLDNSNQLINIQTPTAHLIQHIKSYANDYHLAKSIAHFSDAGELYEPYVKLVEQWVETTAHHYELTPEVLKAKVNIMLARIAQHDKKIRRIRIGLGALSVVCTAWMGFNIYDNIGVSKQRSIIEQQLGQVNTTYNQVYSEALKSFPAKKSRGIWGFAKYVVGYQDPPPDSLSKVEIPQNLTVEQEELLDKLKRATQQRKIVLNESNKLGSKQSKIATAIVFSSLMLIFIPLYGWIWIPVNRKTQYRRL</sequence>
<keyword evidence="1" id="KW-0472">Membrane</keyword>
<comment type="caution">
    <text evidence="2">The sequence shown here is derived from an EMBL/GenBank/DDBJ whole genome shotgun (WGS) entry which is preliminary data.</text>
</comment>
<gene>
    <name evidence="2" type="ORF">DSM106972_080350</name>
</gene>
<keyword evidence="1" id="KW-0812">Transmembrane</keyword>
<dbReference type="AlphaFoldDB" id="A0A433UXS5"/>
<name>A0A433UXS5_9CYAN</name>
<accession>A0A433UXS5</accession>